<gene>
    <name evidence="1" type="ORF">NITMOv2_1823</name>
</gene>
<dbReference type="PATRIC" id="fig|42253.5.peg.1793"/>
<proteinExistence type="predicted"/>
<evidence type="ECO:0000313" key="2">
    <source>
        <dbReference type="Proteomes" id="UP000069205"/>
    </source>
</evidence>
<dbReference type="OrthoDB" id="9796661at2"/>
<keyword evidence="2" id="KW-1185">Reference proteome</keyword>
<reference evidence="1 2" key="1">
    <citation type="journal article" date="2015" name="Proc. Natl. Acad. Sci. U.S.A.">
        <title>Expanded metabolic versatility of ubiquitous nitrite-oxidizing bacteria from the genus Nitrospira.</title>
        <authorList>
            <person name="Koch H."/>
            <person name="Lucker S."/>
            <person name="Albertsen M."/>
            <person name="Kitzinger K."/>
            <person name="Herbold C."/>
            <person name="Spieck E."/>
            <person name="Nielsen P.H."/>
            <person name="Wagner M."/>
            <person name="Daims H."/>
        </authorList>
    </citation>
    <scope>NUCLEOTIDE SEQUENCE [LARGE SCALE GENOMIC DNA]</scope>
    <source>
        <strain evidence="1 2">NSP M-1</strain>
    </source>
</reference>
<dbReference type="AlphaFoldDB" id="A0A0K2GBC2"/>
<dbReference type="Proteomes" id="UP000069205">
    <property type="component" value="Chromosome"/>
</dbReference>
<dbReference type="KEGG" id="nmv:NITMOv2_1823"/>
<dbReference type="EMBL" id="CP011801">
    <property type="protein sequence ID" value="ALA58243.1"/>
    <property type="molecule type" value="Genomic_DNA"/>
</dbReference>
<sequence>MVTRRRFLLLMVAAFAGGLLGGAVSDQLWSGRAAQAQKPNGVNAEEFLLLDATGKARGGFGLDANGEIGLVLTSKDGSRTLTLTPDDRQVIKLVERGGRVLWGAP</sequence>
<organism evidence="1 2">
    <name type="scientific">Nitrospira moscoviensis</name>
    <dbReference type="NCBI Taxonomy" id="42253"/>
    <lineage>
        <taxon>Bacteria</taxon>
        <taxon>Pseudomonadati</taxon>
        <taxon>Nitrospirota</taxon>
        <taxon>Nitrospiria</taxon>
        <taxon>Nitrospirales</taxon>
        <taxon>Nitrospiraceae</taxon>
        <taxon>Nitrospira</taxon>
    </lineage>
</organism>
<dbReference type="RefSeq" id="WP_145976233.1">
    <property type="nucleotide sequence ID" value="NZ_CP011801.1"/>
</dbReference>
<protein>
    <submittedName>
        <fullName evidence="1">Uncharacterized protein</fullName>
    </submittedName>
</protein>
<name>A0A0K2GBC2_NITMO</name>
<dbReference type="InterPro" id="IPR006311">
    <property type="entry name" value="TAT_signal"/>
</dbReference>
<evidence type="ECO:0000313" key="1">
    <source>
        <dbReference type="EMBL" id="ALA58243.1"/>
    </source>
</evidence>
<dbReference type="PROSITE" id="PS51318">
    <property type="entry name" value="TAT"/>
    <property type="match status" value="1"/>
</dbReference>
<accession>A0A0K2GBC2</accession>